<reference evidence="2" key="1">
    <citation type="journal article" date="2018" name="BMC Genomics">
        <title>Genomic insights into host adaptation between the wheat stripe rust pathogen (Puccinia striiformis f. sp. tritici) and the barley stripe rust pathogen (Puccinia striiformis f. sp. hordei).</title>
        <authorList>
            <person name="Xia C."/>
            <person name="Wang M."/>
            <person name="Yin C."/>
            <person name="Cornejo O.E."/>
            <person name="Hulbert S.H."/>
            <person name="Chen X."/>
        </authorList>
    </citation>
    <scope>NUCLEOTIDE SEQUENCE [LARGE SCALE GENOMIC DNA]</scope>
    <source>
        <strain evidence="2">93-210</strain>
    </source>
</reference>
<comment type="caution">
    <text evidence="1">The sequence shown here is derived from an EMBL/GenBank/DDBJ whole genome shotgun (WGS) entry which is preliminary data.</text>
</comment>
<keyword evidence="2" id="KW-1185">Reference proteome</keyword>
<name>A0ACC0EJ81_9BASI</name>
<reference evidence="2" key="2">
    <citation type="journal article" date="2018" name="Mol. Plant Microbe Interact.">
        <title>Genome sequence resources for the wheat stripe rust pathogen (Puccinia striiformis f. sp. tritici) and the barley stripe rust pathogen (Puccinia striiformis f. sp. hordei).</title>
        <authorList>
            <person name="Xia C."/>
            <person name="Wang M."/>
            <person name="Yin C."/>
            <person name="Cornejo O.E."/>
            <person name="Hulbert S.H."/>
            <person name="Chen X."/>
        </authorList>
    </citation>
    <scope>NUCLEOTIDE SEQUENCE [LARGE SCALE GENOMIC DNA]</scope>
    <source>
        <strain evidence="2">93-210</strain>
    </source>
</reference>
<gene>
    <name evidence="1" type="ORF">MJO28_006464</name>
</gene>
<dbReference type="EMBL" id="CM045870">
    <property type="protein sequence ID" value="KAI7953917.1"/>
    <property type="molecule type" value="Genomic_DNA"/>
</dbReference>
<proteinExistence type="predicted"/>
<protein>
    <submittedName>
        <fullName evidence="1">Uncharacterized protein</fullName>
    </submittedName>
</protein>
<evidence type="ECO:0000313" key="1">
    <source>
        <dbReference type="EMBL" id="KAI7953917.1"/>
    </source>
</evidence>
<sequence>MSDSRVTVTPEENQSLINHYLTVVKQQRADNPPPPPFVDPLTPDERLDGIIKTVLADQESRLDQQIDFNRSLREYRAVKKMEATARRDSIYEFMIYLTSELLKDPRPTLHSRDFDATLFKKKFGKLEKILSNDKHNPLYTQNLATFNIRFERYQEALVQAQEIEVQATQTRDKTVIPTTKSLKIESRTAQTENIALPAPEVTGNIHLDNYLAKKSITEKPIDKKENATKKKLLPLDSSIGDLSISSFTTEPYFEDLEPTTNLPSPALKKITRKPALPILSDSQDDLDEDLATPILNPSTPIPKDEQNNLKDPIKVLKTPKEPSRHPGSLGIIREPLSSDESQASSEMESESKSEDEIPEAEIIRILIKKQVKIHARYLKATSNDDKKLILDQAQQNQLVLQKLIPNKEIESYVNGWNPWIEKKKVFPAPPKNKKRPKSDKRNHPRQSGSNRPDRTHSNYNRDQTRSNNSHNQNRASTSRNQSRSNNNNPQQAHSNNRENNKRHREESEDLEDASKALSSLSTINHNLTTLEANHDVNTSKLLRVVEKCYVKSAKTLSEISDQLSDPLPVQMGPLEKSLVYHLKKEIDKVSNLVKDIHGTSNHEGIESLTTQIKYLRDTVYNLQNKQKELVNSLPKQSNESISDIFASLRIEIKSLTDIASVLSLVVVRLPRLFRGVAKVWWKTKSAAMGKASWQTWKDLMKAQFNTSTWRSKMKEAFRKEKLDPSVHVISTWCVAQHRRLECISPGLSLKEINEEILERCPGTLANSVNCRLPDLNVDLTVLINTMEDIVTKVNRDRKPFKENSYKRTGAPENPLPDNKKETPPPRRTPASGECFNCGEKGHHRQDCPKPQKKIMEVDGELQPEDPAESDSEPSSDLELMPTTPDENYRYEVIHADIGDDICINSIQGESSLPQQWDPNMKVGHISDAKLLVTKPEKGRSYTLGKTSYTSVIFEGQMIKTLLDIGAFCSCTSSSFLEECYPEWQSHLLPVPRAKFSSCNSAMKALGIVSMPLIFPHSKGSLRLIIELVVMEDALCDYLILGNDAFCMYGIDIFQSRDRFYTIGGDWKRKFQICHIKTTTTGEVTTNNVELLHEITSFESEYLSQASLSHLLSDQQKKDILQVCFESKEAFCTTEEPIGNITGHDMKLELTVSSPYPPILRRPPYPSSPKSREALTTHIQELLDWKVIRKVGHNEQVDITTPVIIAWHNDKSRMVSDFRCLNNYTKADYYPIPRIDHSLHNLSKAKYITAMDVLKGFYQIPIHLESRKFMRIICHLGIYEYLRMPFGIKNAPSHFQRMMDSVFGSFIRQGWMMVYIDDIVIYSDDWDTHVQKIKTVLSTATATGLKMSIKKCNFGYGELKALGHIVSGLSLAIDQNKVAAVLLKPMPQTITEMQSFLGFCSYYRQYIENFALKTKSLYELCTKDTIYEMTHDRVVHFEELRIAMTSAPVLAQPDYDKPFILYIDACLDGLGAALHQEFLIDDKRIEKPILFISRQIRDAEKRYDASQMECLALVWSLEKLHYYLEGSKFVVITDCTAVRTLMHMKTPNRHMLRWQIAIQQYRGSMTIVHKSGSKHQNADGLSRWALPNTPDNPAYVSEDEDIFPILGIHACDLDSAFYEVVKQSYSSNCELNTLINILTTNNNNPELIASLPKELAQHYHLGKFSLLDGLLYFRHTHSSVIVLNDKKHILSILSECHDGITSAHLSEERNLEKVKQTAWWIDWKKQVHQYCSTCDICQNTNKQTGKRYGLLQKISEPKNRWEVINMDFVTGLPPGGSYSYNSVLVVVDRYSKRARFLPNHKDDTAMETDGLAERMIQTLEDMLRRFCTFGLEFKNQDGYTHDWVSLLPALEIAYNSSKHSSSQEAPYVLERGWIPRMPRNTLNDYLPHVHPTASDFKKMLDLTNQHAEKCVQESVEYNKTRWDKTHREPEFKIGDKVLLSTVNFNNLGGNKKLKPAFVGPFVIKALHGKNAVEVILSELLSRKHPVFPVSLVKPYQGRPTEEDTIPEEQNLPPIPLLEPLKGDVLKVHKILKDKKSRINGKDVRLYLIRYKNASADRDEWLPESNIPEGAIHLRNYRAAKRH</sequence>
<accession>A0ACC0EJ81</accession>
<reference evidence="1 2" key="3">
    <citation type="journal article" date="2022" name="Microbiol. Spectr.">
        <title>Folding features and dynamics of 3D genome architecture in plant fungal pathogens.</title>
        <authorList>
            <person name="Xia C."/>
        </authorList>
    </citation>
    <scope>NUCLEOTIDE SEQUENCE [LARGE SCALE GENOMIC DNA]</scope>
    <source>
        <strain evidence="1 2">93-210</strain>
    </source>
</reference>
<dbReference type="Proteomes" id="UP001060170">
    <property type="component" value="Chromosome 6"/>
</dbReference>
<evidence type="ECO:0000313" key="2">
    <source>
        <dbReference type="Proteomes" id="UP001060170"/>
    </source>
</evidence>
<organism evidence="1 2">
    <name type="scientific">Puccinia striiformis f. sp. tritici</name>
    <dbReference type="NCBI Taxonomy" id="168172"/>
    <lineage>
        <taxon>Eukaryota</taxon>
        <taxon>Fungi</taxon>
        <taxon>Dikarya</taxon>
        <taxon>Basidiomycota</taxon>
        <taxon>Pucciniomycotina</taxon>
        <taxon>Pucciniomycetes</taxon>
        <taxon>Pucciniales</taxon>
        <taxon>Pucciniaceae</taxon>
        <taxon>Puccinia</taxon>
    </lineage>
</organism>